<dbReference type="InterPro" id="IPR036259">
    <property type="entry name" value="MFS_trans_sf"/>
</dbReference>
<keyword evidence="4 8" id="KW-0812">Transmembrane</keyword>
<evidence type="ECO:0000256" key="2">
    <source>
        <dbReference type="ARBA" id="ARBA00022448"/>
    </source>
</evidence>
<name>A0A5S4FZ76_9ACTN</name>
<dbReference type="Gene3D" id="1.20.1720.10">
    <property type="entry name" value="Multidrug resistance protein D"/>
    <property type="match status" value="1"/>
</dbReference>
<feature type="region of interest" description="Disordered" evidence="7">
    <location>
        <begin position="1"/>
        <end position="24"/>
    </location>
</feature>
<keyword evidence="5 8" id="KW-1133">Transmembrane helix</keyword>
<dbReference type="OrthoDB" id="7375466at2"/>
<evidence type="ECO:0000256" key="8">
    <source>
        <dbReference type="SAM" id="Phobius"/>
    </source>
</evidence>
<evidence type="ECO:0000256" key="3">
    <source>
        <dbReference type="ARBA" id="ARBA00022475"/>
    </source>
</evidence>
<comment type="subcellular location">
    <subcellularLocation>
        <location evidence="1">Cell membrane</location>
        <topology evidence="1">Multi-pass membrane protein</topology>
    </subcellularLocation>
</comment>
<dbReference type="CDD" id="cd17321">
    <property type="entry name" value="MFS_MMR_MDR_like"/>
    <property type="match status" value="1"/>
</dbReference>
<feature type="transmembrane region" description="Helical" evidence="8">
    <location>
        <begin position="361"/>
        <end position="381"/>
    </location>
</feature>
<keyword evidence="6 8" id="KW-0472">Membrane</keyword>
<keyword evidence="3" id="KW-1003">Cell membrane</keyword>
<evidence type="ECO:0000256" key="7">
    <source>
        <dbReference type="SAM" id="MobiDB-lite"/>
    </source>
</evidence>
<dbReference type="Proteomes" id="UP000305238">
    <property type="component" value="Unassembled WGS sequence"/>
</dbReference>
<keyword evidence="11" id="KW-1185">Reference proteome</keyword>
<evidence type="ECO:0000259" key="9">
    <source>
        <dbReference type="PROSITE" id="PS50850"/>
    </source>
</evidence>
<evidence type="ECO:0000256" key="1">
    <source>
        <dbReference type="ARBA" id="ARBA00004651"/>
    </source>
</evidence>
<gene>
    <name evidence="10" type="ORF">ETD96_41980</name>
</gene>
<feature type="region of interest" description="Disordered" evidence="7">
    <location>
        <begin position="494"/>
        <end position="521"/>
    </location>
</feature>
<keyword evidence="2" id="KW-0813">Transport</keyword>
<dbReference type="AlphaFoldDB" id="A0A5S4FZ76"/>
<feature type="transmembrane region" description="Helical" evidence="8">
    <location>
        <begin position="387"/>
        <end position="408"/>
    </location>
</feature>
<organism evidence="10 11">
    <name type="scientific">Actinomadura geliboluensis</name>
    <dbReference type="NCBI Taxonomy" id="882440"/>
    <lineage>
        <taxon>Bacteria</taxon>
        <taxon>Bacillati</taxon>
        <taxon>Actinomycetota</taxon>
        <taxon>Actinomycetes</taxon>
        <taxon>Streptosporangiales</taxon>
        <taxon>Thermomonosporaceae</taxon>
        <taxon>Actinomadura</taxon>
    </lineage>
</organism>
<evidence type="ECO:0000256" key="5">
    <source>
        <dbReference type="ARBA" id="ARBA00022989"/>
    </source>
</evidence>
<dbReference type="InterPro" id="IPR004638">
    <property type="entry name" value="EmrB-like"/>
</dbReference>
<dbReference type="PANTHER" id="PTHR42718">
    <property type="entry name" value="MAJOR FACILITATOR SUPERFAMILY MULTIDRUG TRANSPORTER MFSC"/>
    <property type="match status" value="1"/>
</dbReference>
<protein>
    <submittedName>
        <fullName evidence="10">MFS transporter</fullName>
    </submittedName>
</protein>
<dbReference type="PRINTS" id="PR01036">
    <property type="entry name" value="TCRTETB"/>
</dbReference>
<feature type="transmembrane region" description="Helical" evidence="8">
    <location>
        <begin position="77"/>
        <end position="94"/>
    </location>
</feature>
<sequence length="521" mass="52428">MGRARRALHDRKRPGAASGRVADPVPLGSPQARWLLAVTVLGSGIAFLDGTVVNVALPAIGRDLGGGLAEQQWVLDGYLLTLSALLLAGGAAGDRYGRRRVFIGGLVLFTLASLACGLAPTGGTLIIARLVQGVGAAALVPGSLALIDAGIREQDRGRAVGLWAGMSGVTSALGPFVGGWLVDAVSWRWVFWINVPLAGAALVMALRHLPESRDPTSRSRGRFDVAGAALVTLGLAGVIYALIEGPSRGWRPATIVAAAAGAAAIVVFPLVEARVAAPLLPPVLFRSRQFTGANLTTLAVYAALGGALFLLTLQLQQSLGYSALAAGLATLPTTVIMLLASPRMGAVAQRTGPRLPMTAGPLVAAAGLALMARIVPGAGYAGTVLPAVVIFGIGLSLTVAPLTTTVLASVTERHVGVASGANNAISRMAGLLAVAVLPSAAGISAGPGEALGPGFSRAMLIAAAVCGAGGLIALATVRTAATVDPHPLPGINQACQHPCTRKPSPPADDQTARSGVSEDPG</sequence>
<reference evidence="10 11" key="1">
    <citation type="submission" date="2019-05" db="EMBL/GenBank/DDBJ databases">
        <title>Draft genome sequence of Actinomadura geliboluensis A8036.</title>
        <authorList>
            <person name="Saricaoglu S."/>
            <person name="Isik K."/>
        </authorList>
    </citation>
    <scope>NUCLEOTIDE SEQUENCE [LARGE SCALE GENOMIC DNA]</scope>
    <source>
        <strain evidence="10 11">A8036</strain>
    </source>
</reference>
<dbReference type="GO" id="GO:0005886">
    <property type="term" value="C:plasma membrane"/>
    <property type="evidence" value="ECO:0007669"/>
    <property type="project" value="UniProtKB-SubCell"/>
</dbReference>
<dbReference type="SUPFAM" id="SSF103473">
    <property type="entry name" value="MFS general substrate transporter"/>
    <property type="match status" value="1"/>
</dbReference>
<feature type="compositionally biased region" description="Basic residues" evidence="7">
    <location>
        <begin position="1"/>
        <end position="14"/>
    </location>
</feature>
<dbReference type="PANTHER" id="PTHR42718:SF42">
    <property type="entry name" value="EXPORT PROTEIN"/>
    <property type="match status" value="1"/>
</dbReference>
<accession>A0A5S4FZ76</accession>
<feature type="transmembrane region" description="Helical" evidence="8">
    <location>
        <begin position="292"/>
        <end position="313"/>
    </location>
</feature>
<feature type="transmembrane region" description="Helical" evidence="8">
    <location>
        <begin position="189"/>
        <end position="209"/>
    </location>
</feature>
<feature type="transmembrane region" description="Helical" evidence="8">
    <location>
        <begin position="126"/>
        <end position="147"/>
    </location>
</feature>
<feature type="transmembrane region" description="Helical" evidence="8">
    <location>
        <begin position="159"/>
        <end position="177"/>
    </location>
</feature>
<dbReference type="NCBIfam" id="TIGR00711">
    <property type="entry name" value="efflux_EmrB"/>
    <property type="match status" value="1"/>
</dbReference>
<dbReference type="Gene3D" id="1.20.1250.20">
    <property type="entry name" value="MFS general substrate transporter like domains"/>
    <property type="match status" value="1"/>
</dbReference>
<evidence type="ECO:0000256" key="4">
    <source>
        <dbReference type="ARBA" id="ARBA00022692"/>
    </source>
</evidence>
<feature type="transmembrane region" description="Helical" evidence="8">
    <location>
        <begin position="429"/>
        <end position="446"/>
    </location>
</feature>
<proteinExistence type="predicted"/>
<feature type="transmembrane region" description="Helical" evidence="8">
    <location>
        <begin position="34"/>
        <end position="57"/>
    </location>
</feature>
<dbReference type="Pfam" id="PF07690">
    <property type="entry name" value="MFS_1"/>
    <property type="match status" value="1"/>
</dbReference>
<feature type="domain" description="Major facilitator superfamily (MFS) profile" evidence="9">
    <location>
        <begin position="35"/>
        <end position="481"/>
    </location>
</feature>
<evidence type="ECO:0000313" key="10">
    <source>
        <dbReference type="EMBL" id="TMR26016.1"/>
    </source>
</evidence>
<dbReference type="PROSITE" id="PS50850">
    <property type="entry name" value="MFS"/>
    <property type="match status" value="1"/>
</dbReference>
<feature type="transmembrane region" description="Helical" evidence="8">
    <location>
        <begin position="221"/>
        <end position="243"/>
    </location>
</feature>
<feature type="transmembrane region" description="Helical" evidence="8">
    <location>
        <begin position="458"/>
        <end position="477"/>
    </location>
</feature>
<dbReference type="RefSeq" id="WP_138642051.1">
    <property type="nucleotide sequence ID" value="NZ_JASWDG010000061.1"/>
</dbReference>
<feature type="transmembrane region" description="Helical" evidence="8">
    <location>
        <begin position="319"/>
        <end position="340"/>
    </location>
</feature>
<feature type="transmembrane region" description="Helical" evidence="8">
    <location>
        <begin position="249"/>
        <end position="271"/>
    </location>
</feature>
<comment type="caution">
    <text evidence="10">The sequence shown here is derived from an EMBL/GenBank/DDBJ whole genome shotgun (WGS) entry which is preliminary data.</text>
</comment>
<feature type="transmembrane region" description="Helical" evidence="8">
    <location>
        <begin position="101"/>
        <end position="120"/>
    </location>
</feature>
<evidence type="ECO:0000256" key="6">
    <source>
        <dbReference type="ARBA" id="ARBA00023136"/>
    </source>
</evidence>
<evidence type="ECO:0000313" key="11">
    <source>
        <dbReference type="Proteomes" id="UP000305238"/>
    </source>
</evidence>
<dbReference type="EMBL" id="VCKZ01000593">
    <property type="protein sequence ID" value="TMR26016.1"/>
    <property type="molecule type" value="Genomic_DNA"/>
</dbReference>
<dbReference type="InterPro" id="IPR011701">
    <property type="entry name" value="MFS"/>
</dbReference>
<dbReference type="InterPro" id="IPR020846">
    <property type="entry name" value="MFS_dom"/>
</dbReference>
<dbReference type="GO" id="GO:0022857">
    <property type="term" value="F:transmembrane transporter activity"/>
    <property type="evidence" value="ECO:0007669"/>
    <property type="project" value="InterPro"/>
</dbReference>